<dbReference type="Pfam" id="PF00849">
    <property type="entry name" value="PseudoU_synth_2"/>
    <property type="match status" value="1"/>
</dbReference>
<evidence type="ECO:0000313" key="7">
    <source>
        <dbReference type="Proteomes" id="UP000050973"/>
    </source>
</evidence>
<dbReference type="GO" id="GO:0003723">
    <property type="term" value="F:RNA binding"/>
    <property type="evidence" value="ECO:0007669"/>
    <property type="project" value="InterPro"/>
</dbReference>
<comment type="similarity">
    <text evidence="2 4">Belongs to the pseudouridine synthase RluA family.</text>
</comment>
<evidence type="ECO:0000256" key="4">
    <source>
        <dbReference type="RuleBase" id="RU362028"/>
    </source>
</evidence>
<evidence type="ECO:0000256" key="2">
    <source>
        <dbReference type="ARBA" id="ARBA00010876"/>
    </source>
</evidence>
<dbReference type="GO" id="GO:0140098">
    <property type="term" value="F:catalytic activity, acting on RNA"/>
    <property type="evidence" value="ECO:0007669"/>
    <property type="project" value="UniProtKB-ARBA"/>
</dbReference>
<dbReference type="InterPro" id="IPR006224">
    <property type="entry name" value="PsdUridine_synth_RluA-like_CS"/>
</dbReference>
<dbReference type="PROSITE" id="PS01129">
    <property type="entry name" value="PSI_RLU"/>
    <property type="match status" value="1"/>
</dbReference>
<proteinExistence type="inferred from homology"/>
<gene>
    <name evidence="6" type="ORF">FC49_GL000390</name>
</gene>
<keyword evidence="4" id="KW-0413">Isomerase</keyword>
<comment type="caution">
    <text evidence="6">The sequence shown here is derived from an EMBL/GenBank/DDBJ whole genome shotgun (WGS) entry which is preliminary data.</text>
</comment>
<dbReference type="Gene3D" id="3.30.2350.10">
    <property type="entry name" value="Pseudouridine synthase"/>
    <property type="match status" value="1"/>
</dbReference>
<evidence type="ECO:0000313" key="6">
    <source>
        <dbReference type="EMBL" id="KRM15343.1"/>
    </source>
</evidence>
<dbReference type="SUPFAM" id="SSF55120">
    <property type="entry name" value="Pseudouridine synthase"/>
    <property type="match status" value="1"/>
</dbReference>
<dbReference type="EC" id="5.4.99.-" evidence="4"/>
<dbReference type="InterPro" id="IPR050188">
    <property type="entry name" value="RluA_PseudoU_synthase"/>
</dbReference>
<protein>
    <recommendedName>
        <fullName evidence="4">Pseudouridine synthase</fullName>
        <ecNumber evidence="4">5.4.99.-</ecNumber>
    </recommendedName>
</protein>
<dbReference type="InterPro" id="IPR006225">
    <property type="entry name" value="PsdUridine_synth_RluC/D"/>
</dbReference>
<dbReference type="InterPro" id="IPR006145">
    <property type="entry name" value="PsdUridine_synth_RsuA/RluA"/>
</dbReference>
<dbReference type="PATRIC" id="fig|1423779.3.peg.394"/>
<comment type="function">
    <text evidence="4">Responsible for synthesis of pseudouridine from uracil.</text>
</comment>
<dbReference type="AlphaFoldDB" id="A0A0R1WC64"/>
<dbReference type="CDD" id="cd02869">
    <property type="entry name" value="PseudoU_synth_RluA_like"/>
    <property type="match status" value="1"/>
</dbReference>
<organism evidence="6 7">
    <name type="scientific">Limosilactobacillus oris DSM 4864</name>
    <dbReference type="NCBI Taxonomy" id="1423779"/>
    <lineage>
        <taxon>Bacteria</taxon>
        <taxon>Bacillati</taxon>
        <taxon>Bacillota</taxon>
        <taxon>Bacilli</taxon>
        <taxon>Lactobacillales</taxon>
        <taxon>Lactobacillaceae</taxon>
        <taxon>Limosilactobacillus</taxon>
    </lineage>
</organism>
<dbReference type="InterPro" id="IPR020103">
    <property type="entry name" value="PsdUridine_synth_cat_dom_sf"/>
</dbReference>
<feature type="active site" evidence="3">
    <location>
        <position position="134"/>
    </location>
</feature>
<dbReference type="PANTHER" id="PTHR21600">
    <property type="entry name" value="MITOCHONDRIAL RNA PSEUDOURIDINE SYNTHASE"/>
    <property type="match status" value="1"/>
</dbReference>
<accession>A0A0R1WC64</accession>
<feature type="domain" description="Pseudouridine synthase RsuA/RluA-like" evidence="5">
    <location>
        <begin position="86"/>
        <end position="237"/>
    </location>
</feature>
<dbReference type="PANTHER" id="PTHR21600:SF35">
    <property type="entry name" value="PSEUDOURIDINE SYNTHASE"/>
    <property type="match status" value="1"/>
</dbReference>
<evidence type="ECO:0000259" key="5">
    <source>
        <dbReference type="Pfam" id="PF00849"/>
    </source>
</evidence>
<reference evidence="6 7" key="1">
    <citation type="journal article" date="2015" name="Genome Announc.">
        <title>Expanding the biotechnology potential of lactobacilli through comparative genomics of 213 strains and associated genera.</title>
        <authorList>
            <person name="Sun Z."/>
            <person name="Harris H.M."/>
            <person name="McCann A."/>
            <person name="Guo C."/>
            <person name="Argimon S."/>
            <person name="Zhang W."/>
            <person name="Yang X."/>
            <person name="Jeffery I.B."/>
            <person name="Cooney J.C."/>
            <person name="Kagawa T.F."/>
            <person name="Liu W."/>
            <person name="Song Y."/>
            <person name="Salvetti E."/>
            <person name="Wrobel A."/>
            <person name="Rasinkangas P."/>
            <person name="Parkhill J."/>
            <person name="Rea M.C."/>
            <person name="O'Sullivan O."/>
            <person name="Ritari J."/>
            <person name="Douillard F.P."/>
            <person name="Paul Ross R."/>
            <person name="Yang R."/>
            <person name="Briner A.E."/>
            <person name="Felis G.E."/>
            <person name="de Vos W.M."/>
            <person name="Barrangou R."/>
            <person name="Klaenhammer T.R."/>
            <person name="Caufield P.W."/>
            <person name="Cui Y."/>
            <person name="Zhang H."/>
            <person name="O'Toole P.W."/>
        </authorList>
    </citation>
    <scope>NUCLEOTIDE SEQUENCE [LARGE SCALE GENOMIC DNA]</scope>
    <source>
        <strain evidence="6 7">DSM 4864</strain>
    </source>
</reference>
<evidence type="ECO:0000256" key="3">
    <source>
        <dbReference type="PIRSR" id="PIRSR606225-1"/>
    </source>
</evidence>
<evidence type="ECO:0000256" key="1">
    <source>
        <dbReference type="ARBA" id="ARBA00000073"/>
    </source>
</evidence>
<dbReference type="EMBL" id="AZGE01000012">
    <property type="protein sequence ID" value="KRM15343.1"/>
    <property type="molecule type" value="Genomic_DNA"/>
</dbReference>
<dbReference type="GO" id="GO:0009982">
    <property type="term" value="F:pseudouridine synthase activity"/>
    <property type="evidence" value="ECO:0007669"/>
    <property type="project" value="InterPro"/>
</dbReference>
<comment type="catalytic activity">
    <reaction evidence="1 4">
        <text>a uridine in RNA = a pseudouridine in RNA</text>
        <dbReference type="Rhea" id="RHEA:48348"/>
        <dbReference type="Rhea" id="RHEA-COMP:12068"/>
        <dbReference type="Rhea" id="RHEA-COMP:12069"/>
        <dbReference type="ChEBI" id="CHEBI:65314"/>
        <dbReference type="ChEBI" id="CHEBI:65315"/>
    </reaction>
</comment>
<dbReference type="Proteomes" id="UP000050973">
    <property type="component" value="Unassembled WGS sequence"/>
</dbReference>
<dbReference type="RefSeq" id="WP_003713697.1">
    <property type="nucleotide sequence ID" value="NZ_AZGE01000012.1"/>
</dbReference>
<name>A0A0R1WC64_9LACO</name>
<dbReference type="GO" id="GO:0000455">
    <property type="term" value="P:enzyme-directed rRNA pseudouridine synthesis"/>
    <property type="evidence" value="ECO:0007669"/>
    <property type="project" value="TreeGrafter"/>
</dbReference>
<dbReference type="NCBIfam" id="TIGR00005">
    <property type="entry name" value="rluA_subfam"/>
    <property type="match status" value="1"/>
</dbReference>
<sequence length="289" mass="32384">MEATWQYTGQEPVKIKKFLQSLGMGHRLFNEIKKGQGQFLVDHRVVRPTTQILPNQPLTIQVAPETADPTVAVSHEPLKVAYEDDNWLVVDKPAGVSSIPGPTTSNGTILNRVKGYLEEQGSEDLRPHLITRLDRFTSGLLLVAKHHVASSMISQQVQQHRMLKEYTAVVSGRFADDHGVIDQPIARREGQVARVIAPDGQRAVTEYWVEDQGVDWARLRLQLHTGRTHQIRVHMASAGHPLIGDHLYGGDMTRADHQLLHASKISFLDPFSQKQLTFTSSLPEEFNGF</sequence>